<dbReference type="Pfam" id="PF10431">
    <property type="entry name" value="ClpB_D2-small"/>
    <property type="match status" value="1"/>
</dbReference>
<dbReference type="InterPro" id="IPR004176">
    <property type="entry name" value="Clp_R_N"/>
</dbReference>
<dbReference type="Gene3D" id="1.10.1780.10">
    <property type="entry name" value="Clp, N-terminal domain"/>
    <property type="match status" value="1"/>
</dbReference>
<evidence type="ECO:0000313" key="9">
    <source>
        <dbReference type="Proteomes" id="UP000178170"/>
    </source>
</evidence>
<dbReference type="GO" id="GO:0005737">
    <property type="term" value="C:cytoplasm"/>
    <property type="evidence" value="ECO:0007669"/>
    <property type="project" value="TreeGrafter"/>
</dbReference>
<evidence type="ECO:0000256" key="5">
    <source>
        <dbReference type="SAM" id="Phobius"/>
    </source>
</evidence>
<feature type="domain" description="Clp ATPase C-terminal" evidence="7">
    <location>
        <begin position="762"/>
        <end position="847"/>
    </location>
</feature>
<dbReference type="AlphaFoldDB" id="A0A1G2QTX1"/>
<dbReference type="Pfam" id="PF07724">
    <property type="entry name" value="AAA_2"/>
    <property type="match status" value="1"/>
</dbReference>
<dbReference type="Gene3D" id="1.10.8.60">
    <property type="match status" value="2"/>
</dbReference>
<dbReference type="GO" id="GO:0005524">
    <property type="term" value="F:ATP binding"/>
    <property type="evidence" value="ECO:0007669"/>
    <property type="project" value="UniProtKB-KW"/>
</dbReference>
<feature type="domain" description="AAA+ ATPase" evidence="6">
    <location>
        <begin position="596"/>
        <end position="746"/>
    </location>
</feature>
<comment type="caution">
    <text evidence="8">The sequence shown here is derived from an EMBL/GenBank/DDBJ whole genome shotgun (WGS) entry which is preliminary data.</text>
</comment>
<dbReference type="GO" id="GO:0034605">
    <property type="term" value="P:cellular response to heat"/>
    <property type="evidence" value="ECO:0007669"/>
    <property type="project" value="TreeGrafter"/>
</dbReference>
<dbReference type="InterPro" id="IPR003593">
    <property type="entry name" value="AAA+_ATPase"/>
</dbReference>
<keyword evidence="2" id="KW-0547">Nucleotide-binding</keyword>
<keyword evidence="4" id="KW-0143">Chaperone</keyword>
<keyword evidence="5" id="KW-1133">Transmembrane helix</keyword>
<dbReference type="Pfam" id="PF02861">
    <property type="entry name" value="Clp_N"/>
    <property type="match status" value="1"/>
</dbReference>
<dbReference type="Pfam" id="PF17871">
    <property type="entry name" value="AAA_lid_9"/>
    <property type="match status" value="1"/>
</dbReference>
<reference evidence="8 9" key="1">
    <citation type="journal article" date="2016" name="Nat. Commun.">
        <title>Thousands of microbial genomes shed light on interconnected biogeochemical processes in an aquifer system.</title>
        <authorList>
            <person name="Anantharaman K."/>
            <person name="Brown C.T."/>
            <person name="Hug L.A."/>
            <person name="Sharon I."/>
            <person name="Castelle C.J."/>
            <person name="Probst A.J."/>
            <person name="Thomas B.C."/>
            <person name="Singh A."/>
            <person name="Wilkins M.J."/>
            <person name="Karaoz U."/>
            <person name="Brodie E.L."/>
            <person name="Williams K.H."/>
            <person name="Hubbard S.S."/>
            <person name="Banfield J.F."/>
        </authorList>
    </citation>
    <scope>NUCLEOTIDE SEQUENCE [LARGE SCALE GENOMIC DNA]</scope>
</reference>
<evidence type="ECO:0000259" key="7">
    <source>
        <dbReference type="SMART" id="SM01086"/>
    </source>
</evidence>
<accession>A0A1G2QTX1</accession>
<keyword evidence="5" id="KW-0472">Membrane</keyword>
<evidence type="ECO:0000313" key="8">
    <source>
        <dbReference type="EMBL" id="OHA64050.1"/>
    </source>
</evidence>
<proteinExistence type="predicted"/>
<keyword evidence="5" id="KW-0812">Transmembrane</keyword>
<evidence type="ECO:0000259" key="6">
    <source>
        <dbReference type="SMART" id="SM00382"/>
    </source>
</evidence>
<evidence type="ECO:0000256" key="2">
    <source>
        <dbReference type="ARBA" id="ARBA00022741"/>
    </source>
</evidence>
<dbReference type="GO" id="GO:0016887">
    <property type="term" value="F:ATP hydrolysis activity"/>
    <property type="evidence" value="ECO:0007669"/>
    <property type="project" value="InterPro"/>
</dbReference>
<name>A0A1G2QTX1_9BACT</name>
<evidence type="ECO:0008006" key="10">
    <source>
        <dbReference type="Google" id="ProtNLM"/>
    </source>
</evidence>
<dbReference type="SMART" id="SM01086">
    <property type="entry name" value="ClpB_D2-small"/>
    <property type="match status" value="1"/>
</dbReference>
<keyword evidence="1" id="KW-0677">Repeat</keyword>
<evidence type="ECO:0000256" key="1">
    <source>
        <dbReference type="ARBA" id="ARBA00022737"/>
    </source>
</evidence>
<dbReference type="PRINTS" id="PR00300">
    <property type="entry name" value="CLPPROTEASEA"/>
</dbReference>
<evidence type="ECO:0000256" key="4">
    <source>
        <dbReference type="ARBA" id="ARBA00023186"/>
    </source>
</evidence>
<dbReference type="InterPro" id="IPR036628">
    <property type="entry name" value="Clp_N_dom_sf"/>
</dbReference>
<dbReference type="InterPro" id="IPR019489">
    <property type="entry name" value="Clp_ATPase_C"/>
</dbReference>
<dbReference type="SUPFAM" id="SSF81923">
    <property type="entry name" value="Double Clp-N motif"/>
    <property type="match status" value="1"/>
</dbReference>
<feature type="transmembrane region" description="Helical" evidence="5">
    <location>
        <begin position="65"/>
        <end position="83"/>
    </location>
</feature>
<evidence type="ECO:0000256" key="3">
    <source>
        <dbReference type="ARBA" id="ARBA00022840"/>
    </source>
</evidence>
<feature type="domain" description="AAA+ ATPase" evidence="6">
    <location>
        <begin position="317"/>
        <end position="549"/>
    </location>
</feature>
<protein>
    <recommendedName>
        <fullName evidence="10">Clp R domain-containing protein</fullName>
    </recommendedName>
</protein>
<dbReference type="PANTHER" id="PTHR11638">
    <property type="entry name" value="ATP-DEPENDENT CLP PROTEASE"/>
    <property type="match status" value="1"/>
</dbReference>
<dbReference type="InterPro" id="IPR003959">
    <property type="entry name" value="ATPase_AAA_core"/>
</dbReference>
<organism evidence="8 9">
    <name type="scientific">Candidatus Wildermuthbacteria bacterium RIFCSPHIGHO2_01_FULL_48_27b</name>
    <dbReference type="NCBI Taxonomy" id="1802447"/>
    <lineage>
        <taxon>Bacteria</taxon>
        <taxon>Candidatus Wildermuthiibacteriota</taxon>
    </lineage>
</organism>
<dbReference type="EMBL" id="MHTS01000022">
    <property type="protein sequence ID" value="OHA64050.1"/>
    <property type="molecule type" value="Genomic_DNA"/>
</dbReference>
<dbReference type="SUPFAM" id="SSF52540">
    <property type="entry name" value="P-loop containing nucleoside triphosphate hydrolases"/>
    <property type="match status" value="2"/>
</dbReference>
<sequence length="852" mass="97254">MASSFSFNIAKSSLAPALWFDSYFQTTVLRKIRRATQWIFVLLFLLFLITFIPSEGLVSQSTSRILFGLALLSFAYGATIFLLERFGESLQRPRLRFGEENLANLFSFSVLHAAQNAIKRAKQKRFFGVDSKLLLYFLLKENSSLEFVLFRMLLDPNELRREIEKGFDSQPRRLQKTKELTFTPDFIETIRKAIDRAQIQGREKTEVEDVLAVLAETDTFFTRYLIERGFVPERDVPNVAEWHYRERIKNEEQKKFWLKKNLRRYGALGKNWAAGYTVTLDQFGYDISKEVMAARFPRAIGHQQEQEMIERILSRQETNNVLLVGNPGSGRKRLIQDLASKSQLGACQNSLLNYKRIVELDLAHVMSSIQSLEEVEAILSEIFREVLAAGNIILVIDDLHNFVGEFTEPAAGRVNIAGVLSSYLRIPEFPFIAITTFAGLHRYLEQNPSLLSFFEKIEVTELSQAETLEVLEETVPMFEATYKKFISYPALQAIVAYADKYIQALPFPKKALDLLDDTMSWIAQTADKVLMPAHVARVVTERTQIPVGDIETTERETLLDLETLIHKRIINQEEAVREVASALRRARAQVATRQGPMGSFLFLGPTGVGKTETAKALAAIYFGSESRIIRLDMSEFQNVKDIDRLLGTPTQEGLLTASVRENPFSLILLDELEKAHPNVLNLFLQVLDEGHLTDGLGRKTDFRHTIIIATSNAGYLLILQAIKQQTDFAQLKTQMLDYLFHEGIYRPEFINRFDGVILFTPLTQEHLIQIAGLMLKKLQRNMTEKGIELEITEELKERIAKLGYDPTFGARNMRRVLQDKVENALAITLLSNTIKRGDRITIDPQTFEVRKT</sequence>
<dbReference type="Gene3D" id="3.40.50.300">
    <property type="entry name" value="P-loop containing nucleotide triphosphate hydrolases"/>
    <property type="match status" value="2"/>
</dbReference>
<dbReference type="CDD" id="cd00009">
    <property type="entry name" value="AAA"/>
    <property type="match status" value="1"/>
</dbReference>
<keyword evidence="3" id="KW-0067">ATP-binding</keyword>
<dbReference type="Proteomes" id="UP000178170">
    <property type="component" value="Unassembled WGS sequence"/>
</dbReference>
<dbReference type="InterPro" id="IPR001270">
    <property type="entry name" value="ClpA/B"/>
</dbReference>
<gene>
    <name evidence="8" type="ORF">A2843_01900</name>
</gene>
<dbReference type="InterPro" id="IPR027417">
    <property type="entry name" value="P-loop_NTPase"/>
</dbReference>
<dbReference type="InterPro" id="IPR041546">
    <property type="entry name" value="ClpA/ClpB_AAA_lid"/>
</dbReference>
<dbReference type="SMART" id="SM00382">
    <property type="entry name" value="AAA"/>
    <property type="match status" value="2"/>
</dbReference>
<feature type="transmembrane region" description="Helical" evidence="5">
    <location>
        <begin position="35"/>
        <end position="53"/>
    </location>
</feature>
<dbReference type="InterPro" id="IPR050130">
    <property type="entry name" value="ClpA_ClpB"/>
</dbReference>
<dbReference type="PANTHER" id="PTHR11638:SF175">
    <property type="entry name" value="ATP-DEPENDENT CLP PROTEASE, ATP-BINDING SUBUNIT CLPC"/>
    <property type="match status" value="1"/>
</dbReference>
<dbReference type="CDD" id="cd19499">
    <property type="entry name" value="RecA-like_ClpB_Hsp104-like"/>
    <property type="match status" value="1"/>
</dbReference>